<evidence type="ECO:0000256" key="3">
    <source>
        <dbReference type="ARBA" id="ARBA00023163"/>
    </source>
</evidence>
<feature type="DNA-binding region" description="H-T-H motif" evidence="4">
    <location>
        <begin position="40"/>
        <end position="59"/>
    </location>
</feature>
<dbReference type="SUPFAM" id="SSF48498">
    <property type="entry name" value="Tetracyclin repressor-like, C-terminal domain"/>
    <property type="match status" value="1"/>
</dbReference>
<dbReference type="Pfam" id="PF00440">
    <property type="entry name" value="TetR_N"/>
    <property type="match status" value="1"/>
</dbReference>
<dbReference type="EMBL" id="JARJBC010000002">
    <property type="protein sequence ID" value="MDF3288459.1"/>
    <property type="molecule type" value="Genomic_DNA"/>
</dbReference>
<name>A0ABT5ZFU6_9ACTN</name>
<dbReference type="InterPro" id="IPR001647">
    <property type="entry name" value="HTH_TetR"/>
</dbReference>
<evidence type="ECO:0000256" key="4">
    <source>
        <dbReference type="PROSITE-ProRule" id="PRU00335"/>
    </source>
</evidence>
<organism evidence="6 7">
    <name type="scientific">Streptomyces silvisoli</name>
    <dbReference type="NCBI Taxonomy" id="3034235"/>
    <lineage>
        <taxon>Bacteria</taxon>
        <taxon>Bacillati</taxon>
        <taxon>Actinomycetota</taxon>
        <taxon>Actinomycetes</taxon>
        <taxon>Kitasatosporales</taxon>
        <taxon>Streptomycetaceae</taxon>
        <taxon>Streptomyces</taxon>
    </lineage>
</organism>
<gene>
    <name evidence="6" type="ORF">P3G67_04295</name>
</gene>
<dbReference type="Proteomes" id="UP001216579">
    <property type="component" value="Unassembled WGS sequence"/>
</dbReference>
<protein>
    <submittedName>
        <fullName evidence="6">TetR/AcrR family transcriptional regulator</fullName>
    </submittedName>
</protein>
<dbReference type="Gene3D" id="1.10.10.60">
    <property type="entry name" value="Homeodomain-like"/>
    <property type="match status" value="1"/>
</dbReference>
<dbReference type="InterPro" id="IPR036271">
    <property type="entry name" value="Tet_transcr_reg_TetR-rel_C_sf"/>
</dbReference>
<keyword evidence="2 4" id="KW-0238">DNA-binding</keyword>
<keyword evidence="1" id="KW-0805">Transcription regulation</keyword>
<dbReference type="InterPro" id="IPR011075">
    <property type="entry name" value="TetR_C"/>
</dbReference>
<dbReference type="SUPFAM" id="SSF46689">
    <property type="entry name" value="Homeodomain-like"/>
    <property type="match status" value="1"/>
</dbReference>
<dbReference type="PANTHER" id="PTHR30055:SF148">
    <property type="entry name" value="TETR-FAMILY TRANSCRIPTIONAL REGULATOR"/>
    <property type="match status" value="1"/>
</dbReference>
<accession>A0ABT5ZFU6</accession>
<keyword evidence="7" id="KW-1185">Reference proteome</keyword>
<dbReference type="InterPro" id="IPR050109">
    <property type="entry name" value="HTH-type_TetR-like_transc_reg"/>
</dbReference>
<dbReference type="RefSeq" id="WP_269854241.1">
    <property type="nucleotide sequence ID" value="NZ_JARJBC010000002.1"/>
</dbReference>
<evidence type="ECO:0000259" key="5">
    <source>
        <dbReference type="PROSITE" id="PS50977"/>
    </source>
</evidence>
<dbReference type="Pfam" id="PF16859">
    <property type="entry name" value="TetR_C_11"/>
    <property type="match status" value="1"/>
</dbReference>
<evidence type="ECO:0000256" key="1">
    <source>
        <dbReference type="ARBA" id="ARBA00023015"/>
    </source>
</evidence>
<evidence type="ECO:0000313" key="6">
    <source>
        <dbReference type="EMBL" id="MDF3288459.1"/>
    </source>
</evidence>
<keyword evidence="3" id="KW-0804">Transcription</keyword>
<feature type="domain" description="HTH tetR-type" evidence="5">
    <location>
        <begin position="16"/>
        <end position="77"/>
    </location>
</feature>
<comment type="caution">
    <text evidence="6">The sequence shown here is derived from an EMBL/GenBank/DDBJ whole genome shotgun (WGS) entry which is preliminary data.</text>
</comment>
<evidence type="ECO:0000313" key="7">
    <source>
        <dbReference type="Proteomes" id="UP001216579"/>
    </source>
</evidence>
<dbReference type="PROSITE" id="PS50977">
    <property type="entry name" value="HTH_TETR_2"/>
    <property type="match status" value="1"/>
</dbReference>
<evidence type="ECO:0000256" key="2">
    <source>
        <dbReference type="ARBA" id="ARBA00023125"/>
    </source>
</evidence>
<reference evidence="6 7" key="1">
    <citation type="submission" date="2023-03" db="EMBL/GenBank/DDBJ databases">
        <title>Draft genome sequence of Streptomyces sp. RB6PN23 isolated from peat swamp forest in Thailand.</title>
        <authorList>
            <person name="Klaysubun C."/>
            <person name="Duangmal K."/>
        </authorList>
    </citation>
    <scope>NUCLEOTIDE SEQUENCE [LARGE SCALE GENOMIC DNA]</scope>
    <source>
        <strain evidence="6 7">RB6PN23</strain>
    </source>
</reference>
<proteinExistence type="predicted"/>
<dbReference type="InterPro" id="IPR009057">
    <property type="entry name" value="Homeodomain-like_sf"/>
</dbReference>
<dbReference type="PANTHER" id="PTHR30055">
    <property type="entry name" value="HTH-TYPE TRANSCRIPTIONAL REGULATOR RUTR"/>
    <property type="match status" value="1"/>
</dbReference>
<sequence length="202" mass="22361">MRTRTMATGRGRPRSAAADSSIVETVLRLLEEGVTLGELSMERIARSAGVGKATVYRRWANKDALLVDVVRAVDEPLPPLAGASVRDDLVALLEAMRQGALAKRSSAVLRNVIGHLQHSPELWRQYHDTVVRTRREAMYAVLRRGVRTGEIRDDLDVRLLVDLIAGPMLARALLYERAPMEDGLAERIVDAVLDGVRPVHQD</sequence>
<dbReference type="Gene3D" id="1.10.357.10">
    <property type="entry name" value="Tetracycline Repressor, domain 2"/>
    <property type="match status" value="1"/>
</dbReference>